<feature type="compositionally biased region" description="Basic and acidic residues" evidence="2">
    <location>
        <begin position="336"/>
        <end position="345"/>
    </location>
</feature>
<feature type="coiled-coil region" evidence="1">
    <location>
        <begin position="67"/>
        <end position="210"/>
    </location>
</feature>
<protein>
    <submittedName>
        <fullName evidence="3">TRAPP subunit trs31</fullName>
    </submittedName>
</protein>
<comment type="caution">
    <text evidence="3">The sequence shown here is derived from an EMBL/GenBank/DDBJ whole genome shotgun (WGS) entry which is preliminary data.</text>
</comment>
<evidence type="ECO:0000256" key="1">
    <source>
        <dbReference type="SAM" id="Coils"/>
    </source>
</evidence>
<feature type="region of interest" description="Disordered" evidence="2">
    <location>
        <begin position="1"/>
        <end position="33"/>
    </location>
</feature>
<dbReference type="EMBL" id="SWKV01000114">
    <property type="protein sequence ID" value="KAF3032007.1"/>
    <property type="molecule type" value="Genomic_DNA"/>
</dbReference>
<evidence type="ECO:0000256" key="2">
    <source>
        <dbReference type="SAM" id="MobiDB-lite"/>
    </source>
</evidence>
<keyword evidence="1" id="KW-0175">Coiled coil</keyword>
<evidence type="ECO:0000313" key="3">
    <source>
        <dbReference type="EMBL" id="KAF3032007.1"/>
    </source>
</evidence>
<proteinExistence type="predicted"/>
<evidence type="ECO:0000313" key="4">
    <source>
        <dbReference type="Proteomes" id="UP000758155"/>
    </source>
</evidence>
<dbReference type="Proteomes" id="UP000758155">
    <property type="component" value="Unassembled WGS sequence"/>
</dbReference>
<organism evidence="3 4">
    <name type="scientific">Didymella heteroderae</name>
    <dbReference type="NCBI Taxonomy" id="1769908"/>
    <lineage>
        <taxon>Eukaryota</taxon>
        <taxon>Fungi</taxon>
        <taxon>Dikarya</taxon>
        <taxon>Ascomycota</taxon>
        <taxon>Pezizomycotina</taxon>
        <taxon>Dothideomycetes</taxon>
        <taxon>Pleosporomycetidae</taxon>
        <taxon>Pleosporales</taxon>
        <taxon>Pleosporineae</taxon>
        <taxon>Didymellaceae</taxon>
        <taxon>Didymella</taxon>
    </lineage>
</organism>
<accession>A0A9P5BV58</accession>
<feature type="region of interest" description="Disordered" evidence="2">
    <location>
        <begin position="289"/>
        <end position="310"/>
    </location>
</feature>
<dbReference type="OrthoDB" id="3796753at2759"/>
<name>A0A9P5BV58_9PLEO</name>
<dbReference type="AlphaFoldDB" id="A0A9P5BV58"/>
<keyword evidence="4" id="KW-1185">Reference proteome</keyword>
<feature type="compositionally biased region" description="Polar residues" evidence="2">
    <location>
        <begin position="1"/>
        <end position="15"/>
    </location>
</feature>
<feature type="compositionally biased region" description="Polar residues" evidence="2">
    <location>
        <begin position="346"/>
        <end position="355"/>
    </location>
</feature>
<feature type="compositionally biased region" description="Polar residues" evidence="2">
    <location>
        <begin position="23"/>
        <end position="32"/>
    </location>
</feature>
<sequence length="365" mass="40426">MTATKPRLTESSSTPHHPDDSVAAQTAATQDESGGICLSEEILAGGPVIDSGLPFGMQVDTYAEGTIKALLKERELLKREFARQKKVYKDLESRVCKAAANDVDLPAEVGRRLNRLENDVEHYLAENKVLSDGLKATQSEVADLEDAIASQKNKPKGADRQVRNAKEVADKQQEKAKSAVQDKKLRDLSKRKMKQERKEAIAEVSRLVQLWGDLQADLSYMPFGRRDGGLHPHQPDRAGEPHLRVDDPASGFGVAVIPVGGSIERAHTQKLAAVFKSDQISTTQHMQQWHTDWKKPKQPSRQVAGANYVDKKEDKGRMDLNKLYADMVGLVDGHEQTGAEHDGWRSTHNTQTTCRKAQKRANEGS</sequence>
<gene>
    <name evidence="3" type="primary">TRS31_1</name>
    <name evidence="3" type="ORF">E8E12_002126</name>
</gene>
<feature type="region of interest" description="Disordered" evidence="2">
    <location>
        <begin position="336"/>
        <end position="365"/>
    </location>
</feature>
<reference evidence="3" key="1">
    <citation type="submission" date="2019-04" db="EMBL/GenBank/DDBJ databases">
        <title>Sequencing of skin fungus with MAO and IRED activity.</title>
        <authorList>
            <person name="Marsaioli A.J."/>
            <person name="Bonatto J.M.C."/>
            <person name="Reis Junior O."/>
        </authorList>
    </citation>
    <scope>NUCLEOTIDE SEQUENCE</scope>
    <source>
        <strain evidence="3">28M1</strain>
    </source>
</reference>